<keyword evidence="3" id="KW-1185">Reference proteome</keyword>
<dbReference type="InterPro" id="IPR001932">
    <property type="entry name" value="PPM-type_phosphatase-like_dom"/>
</dbReference>
<dbReference type="InterPro" id="IPR036457">
    <property type="entry name" value="PPM-type-like_dom_sf"/>
</dbReference>
<dbReference type="Gene3D" id="3.60.40.10">
    <property type="entry name" value="PPM-type phosphatase domain"/>
    <property type="match status" value="1"/>
</dbReference>
<dbReference type="SMART" id="SM00331">
    <property type="entry name" value="PP2C_SIG"/>
    <property type="match status" value="1"/>
</dbReference>
<name>A0ABT7PIA3_9BACT</name>
<dbReference type="InterPro" id="IPR015655">
    <property type="entry name" value="PP2C"/>
</dbReference>
<evidence type="ECO:0000313" key="3">
    <source>
        <dbReference type="Proteomes" id="UP001239462"/>
    </source>
</evidence>
<accession>A0ABT7PIA3</accession>
<dbReference type="SUPFAM" id="SSF81606">
    <property type="entry name" value="PP2C-like"/>
    <property type="match status" value="1"/>
</dbReference>
<protein>
    <submittedName>
        <fullName evidence="2">Protein phosphatase 2C domain-containing protein</fullName>
    </submittedName>
</protein>
<gene>
    <name evidence="2" type="ORF">QTN89_12330</name>
</gene>
<evidence type="ECO:0000313" key="2">
    <source>
        <dbReference type="EMBL" id="MDM4016220.1"/>
    </source>
</evidence>
<dbReference type="SMART" id="SM00332">
    <property type="entry name" value="PP2Cc"/>
    <property type="match status" value="1"/>
</dbReference>
<dbReference type="EMBL" id="JASZZN010000008">
    <property type="protein sequence ID" value="MDM4016220.1"/>
    <property type="molecule type" value="Genomic_DNA"/>
</dbReference>
<dbReference type="Proteomes" id="UP001239462">
    <property type="component" value="Unassembled WGS sequence"/>
</dbReference>
<reference evidence="2 3" key="1">
    <citation type="submission" date="2023-06" db="EMBL/GenBank/DDBJ databases">
        <title>Roseiconus lacunae JC819 isolated from Gulf of Mannar region, Tamil Nadu.</title>
        <authorList>
            <person name="Pk S."/>
            <person name="Ch S."/>
            <person name="Ch V.R."/>
        </authorList>
    </citation>
    <scope>NUCLEOTIDE SEQUENCE [LARGE SCALE GENOMIC DNA]</scope>
    <source>
        <strain evidence="2 3">JC819</strain>
    </source>
</reference>
<dbReference type="Pfam" id="PF13672">
    <property type="entry name" value="PP2C_2"/>
    <property type="match status" value="1"/>
</dbReference>
<sequence length="299" mass="32780">MTKHHTDPKADTTLDLEVPLHQTLEVAGRSDVGQKRAENQDHFLIADLRRQLKIRDTNVAHDGCGNELFGCQEGHLLVVADGMGGHSNGEAASRIAIESSARYVLDMMQWFLKLTSTAEDDFVDELSQCLVSIQQKLWSQPRDGGRTMGTTVTMAYVIPPKMYVVHAGDSRCYLIRDGEVKQLTTDHTVAQQLVQDGGFDQDDPSLQQWRHVLWNCVGAGDKVVRPEAIRVDLQHGDQIVLCSDGLSGVVEEPTILKTVTDAKNCQAAADRLTQLANKKGGPDNITVVAARLCSKAIQG</sequence>
<feature type="domain" description="PPM-type phosphatase" evidence="1">
    <location>
        <begin position="26"/>
        <end position="292"/>
    </location>
</feature>
<evidence type="ECO:0000259" key="1">
    <source>
        <dbReference type="PROSITE" id="PS51746"/>
    </source>
</evidence>
<proteinExistence type="predicted"/>
<dbReference type="PROSITE" id="PS51746">
    <property type="entry name" value="PPM_2"/>
    <property type="match status" value="1"/>
</dbReference>
<dbReference type="CDD" id="cd00143">
    <property type="entry name" value="PP2Cc"/>
    <property type="match status" value="1"/>
</dbReference>
<dbReference type="RefSeq" id="WP_149498031.1">
    <property type="nucleotide sequence ID" value="NZ_JASZZN010000008.1"/>
</dbReference>
<organism evidence="2 3">
    <name type="scientific">Roseiconus lacunae</name>
    <dbReference type="NCBI Taxonomy" id="2605694"/>
    <lineage>
        <taxon>Bacteria</taxon>
        <taxon>Pseudomonadati</taxon>
        <taxon>Planctomycetota</taxon>
        <taxon>Planctomycetia</taxon>
        <taxon>Pirellulales</taxon>
        <taxon>Pirellulaceae</taxon>
        <taxon>Roseiconus</taxon>
    </lineage>
</organism>
<dbReference type="PANTHER" id="PTHR47992">
    <property type="entry name" value="PROTEIN PHOSPHATASE"/>
    <property type="match status" value="1"/>
</dbReference>
<comment type="caution">
    <text evidence="2">The sequence shown here is derived from an EMBL/GenBank/DDBJ whole genome shotgun (WGS) entry which is preliminary data.</text>
</comment>